<comment type="caution">
    <text evidence="8">The sequence shown here is derived from an EMBL/GenBank/DDBJ whole genome shotgun (WGS) entry which is preliminary data.</text>
</comment>
<dbReference type="GO" id="GO:0003677">
    <property type="term" value="F:DNA binding"/>
    <property type="evidence" value="ECO:0007669"/>
    <property type="project" value="UniProtKB-KW"/>
</dbReference>
<keyword evidence="5" id="KW-0539">Nucleus</keyword>
<evidence type="ECO:0000313" key="8">
    <source>
        <dbReference type="EMBL" id="KAK9923850.1"/>
    </source>
</evidence>
<dbReference type="PROSITE" id="PS50066">
    <property type="entry name" value="MADS_BOX_2"/>
    <property type="match status" value="1"/>
</dbReference>
<dbReference type="GO" id="GO:0005634">
    <property type="term" value="C:nucleus"/>
    <property type="evidence" value="ECO:0007669"/>
    <property type="project" value="UniProtKB-SubCell"/>
</dbReference>
<name>A0AAW1WKK0_RUBAR</name>
<dbReference type="AlphaFoldDB" id="A0AAW1WKK0"/>
<evidence type="ECO:0000256" key="4">
    <source>
        <dbReference type="ARBA" id="ARBA00023163"/>
    </source>
</evidence>
<keyword evidence="3" id="KW-0238">DNA-binding</keyword>
<dbReference type="InterPro" id="IPR050142">
    <property type="entry name" value="MADS-box/MEF2_TF"/>
</dbReference>
<evidence type="ECO:0000256" key="5">
    <source>
        <dbReference type="ARBA" id="ARBA00023242"/>
    </source>
</evidence>
<organism evidence="8 9">
    <name type="scientific">Rubus argutus</name>
    <name type="common">Southern blackberry</name>
    <dbReference type="NCBI Taxonomy" id="59490"/>
    <lineage>
        <taxon>Eukaryota</taxon>
        <taxon>Viridiplantae</taxon>
        <taxon>Streptophyta</taxon>
        <taxon>Embryophyta</taxon>
        <taxon>Tracheophyta</taxon>
        <taxon>Spermatophyta</taxon>
        <taxon>Magnoliopsida</taxon>
        <taxon>eudicotyledons</taxon>
        <taxon>Gunneridae</taxon>
        <taxon>Pentapetalae</taxon>
        <taxon>rosids</taxon>
        <taxon>fabids</taxon>
        <taxon>Rosales</taxon>
        <taxon>Rosaceae</taxon>
        <taxon>Rosoideae</taxon>
        <taxon>Rosoideae incertae sedis</taxon>
        <taxon>Rubus</taxon>
    </lineage>
</organism>
<comment type="subcellular location">
    <subcellularLocation>
        <location evidence="1">Nucleus</location>
    </subcellularLocation>
</comment>
<dbReference type="InterPro" id="IPR036879">
    <property type="entry name" value="TF_MADSbox_sf"/>
</dbReference>
<evidence type="ECO:0000313" key="9">
    <source>
        <dbReference type="Proteomes" id="UP001457282"/>
    </source>
</evidence>
<keyword evidence="4" id="KW-0804">Transcription</keyword>
<keyword evidence="9" id="KW-1185">Reference proteome</keyword>
<proteinExistence type="predicted"/>
<dbReference type="PANTHER" id="PTHR48019">
    <property type="entry name" value="SERUM RESPONSE FACTOR HOMOLOG"/>
    <property type="match status" value="1"/>
</dbReference>
<dbReference type="PRINTS" id="PR00404">
    <property type="entry name" value="MADSDOMAIN"/>
</dbReference>
<dbReference type="SUPFAM" id="SSF55455">
    <property type="entry name" value="SRF-like"/>
    <property type="match status" value="1"/>
</dbReference>
<dbReference type="Gene3D" id="3.40.1810.10">
    <property type="entry name" value="Transcription factor, MADS-box"/>
    <property type="match status" value="1"/>
</dbReference>
<dbReference type="SMART" id="SM00432">
    <property type="entry name" value="MADS"/>
    <property type="match status" value="1"/>
</dbReference>
<gene>
    <name evidence="8" type="ORF">M0R45_032248</name>
</gene>
<sequence>MAAPNNNNPQPSPVAEPNDNNVLPPPVKKTKGRRRVEMKKVEITSSRYVTFSKRKKGLFNKAAELSILTGAETLAIVFSGKGKLFSFGGSSCDAVIQRYLAETNPEAAVEPVHHNKNDAANSERLVSTRQQYFEAMRLLEEEKRRGEMIQKRKEAAGVVGPAEFLREEIDRAVSWEHLERLKGKAETRSQEMIMHRQCSFTSLMDGRVVMAENYTNNNDNTISMNNM</sequence>
<dbReference type="Proteomes" id="UP001457282">
    <property type="component" value="Unassembled WGS sequence"/>
</dbReference>
<evidence type="ECO:0000256" key="3">
    <source>
        <dbReference type="ARBA" id="ARBA00023125"/>
    </source>
</evidence>
<protein>
    <recommendedName>
        <fullName evidence="7">MADS-box domain-containing protein</fullName>
    </recommendedName>
</protein>
<evidence type="ECO:0000256" key="2">
    <source>
        <dbReference type="ARBA" id="ARBA00023015"/>
    </source>
</evidence>
<feature type="region of interest" description="Disordered" evidence="6">
    <location>
        <begin position="1"/>
        <end position="35"/>
    </location>
</feature>
<dbReference type="GO" id="GO:0046983">
    <property type="term" value="F:protein dimerization activity"/>
    <property type="evidence" value="ECO:0007669"/>
    <property type="project" value="InterPro"/>
</dbReference>
<accession>A0AAW1WKK0</accession>
<keyword evidence="2" id="KW-0805">Transcription regulation</keyword>
<dbReference type="Pfam" id="PF00319">
    <property type="entry name" value="SRF-TF"/>
    <property type="match status" value="1"/>
</dbReference>
<feature type="domain" description="MADS-box" evidence="7">
    <location>
        <begin position="31"/>
        <end position="91"/>
    </location>
</feature>
<evidence type="ECO:0000259" key="7">
    <source>
        <dbReference type="PROSITE" id="PS50066"/>
    </source>
</evidence>
<reference evidence="8 9" key="1">
    <citation type="journal article" date="2023" name="G3 (Bethesda)">
        <title>A chromosome-length genome assembly and annotation of blackberry (Rubus argutus, cv. 'Hillquist').</title>
        <authorList>
            <person name="Bruna T."/>
            <person name="Aryal R."/>
            <person name="Dudchenko O."/>
            <person name="Sargent D.J."/>
            <person name="Mead D."/>
            <person name="Buti M."/>
            <person name="Cavallini A."/>
            <person name="Hytonen T."/>
            <person name="Andres J."/>
            <person name="Pham M."/>
            <person name="Weisz D."/>
            <person name="Mascagni F."/>
            <person name="Usai G."/>
            <person name="Natali L."/>
            <person name="Bassil N."/>
            <person name="Fernandez G.E."/>
            <person name="Lomsadze A."/>
            <person name="Armour M."/>
            <person name="Olukolu B."/>
            <person name="Poorten T."/>
            <person name="Britton C."/>
            <person name="Davik J."/>
            <person name="Ashrafi H."/>
            <person name="Aiden E.L."/>
            <person name="Borodovsky M."/>
            <person name="Worthington M."/>
        </authorList>
    </citation>
    <scope>NUCLEOTIDE SEQUENCE [LARGE SCALE GENOMIC DNA]</scope>
    <source>
        <strain evidence="8">PI 553951</strain>
    </source>
</reference>
<dbReference type="EMBL" id="JBEDUW010000006">
    <property type="protein sequence ID" value="KAK9923850.1"/>
    <property type="molecule type" value="Genomic_DNA"/>
</dbReference>
<evidence type="ECO:0000256" key="6">
    <source>
        <dbReference type="SAM" id="MobiDB-lite"/>
    </source>
</evidence>
<dbReference type="InterPro" id="IPR002100">
    <property type="entry name" value="TF_MADSbox"/>
</dbReference>
<evidence type="ECO:0000256" key="1">
    <source>
        <dbReference type="ARBA" id="ARBA00004123"/>
    </source>
</evidence>